<dbReference type="InterPro" id="IPR011990">
    <property type="entry name" value="TPR-like_helical_dom_sf"/>
</dbReference>
<dbReference type="PANTHER" id="PTHR46935:SF1">
    <property type="entry name" value="OS01G0674700 PROTEIN"/>
    <property type="match status" value="1"/>
</dbReference>
<dbReference type="Pfam" id="PF01535">
    <property type="entry name" value="PPR"/>
    <property type="match status" value="3"/>
</dbReference>
<feature type="region of interest" description="Disordered" evidence="3">
    <location>
        <begin position="96"/>
        <end position="118"/>
    </location>
</feature>
<evidence type="ECO:0000256" key="1">
    <source>
        <dbReference type="ARBA" id="ARBA00022737"/>
    </source>
</evidence>
<feature type="region of interest" description="Disordered" evidence="3">
    <location>
        <begin position="242"/>
        <end position="261"/>
    </location>
</feature>
<comment type="caution">
    <text evidence="4">The sequence shown here is derived from an EMBL/GenBank/DDBJ whole genome shotgun (WGS) entry which is preliminary data.</text>
</comment>
<dbReference type="Pfam" id="PF13812">
    <property type="entry name" value="PPR_3"/>
    <property type="match status" value="1"/>
</dbReference>
<dbReference type="FunFam" id="1.25.40.10:FF:001393">
    <property type="entry name" value="Pentatricopeptide repeat-containing protein chloroplastic"/>
    <property type="match status" value="1"/>
</dbReference>
<proteinExistence type="predicted"/>
<evidence type="ECO:0008006" key="6">
    <source>
        <dbReference type="Google" id="ProtNLM"/>
    </source>
</evidence>
<dbReference type="EMBL" id="JAKUCV010002683">
    <property type="protein sequence ID" value="KAJ4841818.1"/>
    <property type="molecule type" value="Genomic_DNA"/>
</dbReference>
<dbReference type="GO" id="GO:0009658">
    <property type="term" value="P:chloroplast organization"/>
    <property type="evidence" value="ECO:0007669"/>
    <property type="project" value="InterPro"/>
</dbReference>
<reference evidence="4" key="1">
    <citation type="submission" date="2022-02" db="EMBL/GenBank/DDBJ databases">
        <authorList>
            <person name="Henning P.M."/>
            <person name="McCubbin A.G."/>
            <person name="Shore J.S."/>
        </authorList>
    </citation>
    <scope>NUCLEOTIDE SEQUENCE</scope>
    <source>
        <strain evidence="4">F60SS</strain>
        <tissue evidence="4">Leaves</tissue>
    </source>
</reference>
<feature type="region of interest" description="Disordered" evidence="3">
    <location>
        <begin position="130"/>
        <end position="231"/>
    </location>
</feature>
<feature type="compositionally biased region" description="Basic and acidic residues" evidence="3">
    <location>
        <begin position="144"/>
        <end position="173"/>
    </location>
</feature>
<feature type="repeat" description="PPR" evidence="2">
    <location>
        <begin position="642"/>
        <end position="676"/>
    </location>
</feature>
<dbReference type="AlphaFoldDB" id="A0A9Q0G1E1"/>
<feature type="compositionally biased region" description="Polar residues" evidence="3">
    <location>
        <begin position="249"/>
        <end position="259"/>
    </location>
</feature>
<evidence type="ECO:0000256" key="2">
    <source>
        <dbReference type="PROSITE-ProRule" id="PRU00708"/>
    </source>
</evidence>
<protein>
    <recommendedName>
        <fullName evidence="6">Pentacotripeptide-repeat region of PRORP domain-containing protein</fullName>
    </recommendedName>
</protein>
<dbReference type="NCBIfam" id="TIGR00756">
    <property type="entry name" value="PPR"/>
    <property type="match status" value="5"/>
</dbReference>
<dbReference type="InterPro" id="IPR002885">
    <property type="entry name" value="PPR_rpt"/>
</dbReference>
<dbReference type="Pfam" id="PF13041">
    <property type="entry name" value="PPR_2"/>
    <property type="match status" value="1"/>
</dbReference>
<dbReference type="SUPFAM" id="SSF48452">
    <property type="entry name" value="TPR-like"/>
    <property type="match status" value="1"/>
</dbReference>
<sequence>MVLIAMADWQMGISCFEPTGNLAWQMGISSSSSGFLIPGVSPRWKNSRKKRLAGLTVKALANEGSGNRVAGGGRIVEEEFDFVPSFDHYLKAMESVKTSRDKKPSTDPSRFLSKIGDSRRSKDVVESVELVETGGPEDNSIANVEKRGTSGELGGRESEPNEDVKRRKVRDGPKFNNRAGRMKPEVKEPNGGRSKSVIRSRQEWNGVSGGVKASANTMSRHSPQMVEKKGKAFDRARVGFRGNRRSDTPMMSDSDVSTSTEKRIVKRDGTMRPRNPASLDTTEDGDLQVERTAFQSFEDFSKNLKPSRRETEDRIQRLANWLNGAPIDMPEWLFSKAMRSARIKYTDHSILRVIQLLGKLGNWKRVLQVIEWLQMRERYKAHRLRNVYTTALYVLGKAGRPVEALNLFRVMQQSTSLYPDIIAYHSIAVTLGQAGHMKELFDVIDSMRSLPKKLKSGAVGKGDPRLEPDTVVYNAVLNACVRRQQWEGALWVLQQMKQQGQQPSSATYGLMMEVMLVCGKYNLVHEFFRKLQKSSIPNALVYKVLVNAYWKEGKTEEAVSAVREMERRGIVGSAALYYDLARCLCSSGRCEEALTQIEKICKVANKPLVVTYTGLIQACLDSGNIQNAVYIINQMKHFCSPNLVTCNIMLKAFLDHGLFEKGKELFHKMLNDGNCISSTSDYKFRVLPDIYTFNTMLDACIAEKRWDDFEYVYGRMLHQGYHFNAKRHLRMVLDASRAGKGEVVERTWEHLARVGRAHPPPLVKERFCMMLEKDEVESALGCIATNPMMQSQAPAFSKTLWLKLLKGNAHRFGKDSLLNLMQKLNNLISACTSPSPLLQNLLTACNDFLGTEVQDLEPNATEIVCSGEVVERTWEHLARVGRAHPPPLVKERFCMMLEKDEVESALGCIATNPMMQSQAPAFSKTLWLKLLKGNAHRFGKDSLLNLMQKLNNLISACTSPSPLLQNLLTACNDFLGTEVQDLEPNATEIVCSVRTLEYS</sequence>
<keyword evidence="5" id="KW-1185">Reference proteome</keyword>
<gene>
    <name evidence="4" type="ORF">Tsubulata_026738</name>
</gene>
<dbReference type="PANTHER" id="PTHR46935">
    <property type="entry name" value="OS01G0674700 PROTEIN"/>
    <property type="match status" value="1"/>
</dbReference>
<dbReference type="Proteomes" id="UP001141552">
    <property type="component" value="Unassembled WGS sequence"/>
</dbReference>
<name>A0A9Q0G1E1_9ROSI</name>
<dbReference type="Gene3D" id="1.25.40.10">
    <property type="entry name" value="Tetratricopeptide repeat domain"/>
    <property type="match status" value="3"/>
</dbReference>
<dbReference type="OrthoDB" id="1909155at2759"/>
<feature type="repeat" description="PPR" evidence="2">
    <location>
        <begin position="689"/>
        <end position="723"/>
    </location>
</feature>
<feature type="repeat" description="PPR" evidence="2">
    <location>
        <begin position="538"/>
        <end position="572"/>
    </location>
</feature>
<evidence type="ECO:0000313" key="4">
    <source>
        <dbReference type="EMBL" id="KAJ4841818.1"/>
    </source>
</evidence>
<keyword evidence="1" id="KW-0677">Repeat</keyword>
<evidence type="ECO:0000313" key="5">
    <source>
        <dbReference type="Proteomes" id="UP001141552"/>
    </source>
</evidence>
<dbReference type="PROSITE" id="PS51375">
    <property type="entry name" value="PPR"/>
    <property type="match status" value="4"/>
</dbReference>
<reference evidence="4" key="2">
    <citation type="journal article" date="2023" name="Plants (Basel)">
        <title>Annotation of the Turnera subulata (Passifloraceae) Draft Genome Reveals the S-Locus Evolved after the Divergence of Turneroideae from Passifloroideae in a Stepwise Manner.</title>
        <authorList>
            <person name="Henning P.M."/>
            <person name="Roalson E.H."/>
            <person name="Mir W."/>
            <person name="McCubbin A.G."/>
            <person name="Shore J.S."/>
        </authorList>
    </citation>
    <scope>NUCLEOTIDE SEQUENCE</scope>
    <source>
        <strain evidence="4">F60SS</strain>
    </source>
</reference>
<dbReference type="GO" id="GO:0009507">
    <property type="term" value="C:chloroplast"/>
    <property type="evidence" value="ECO:0007669"/>
    <property type="project" value="TreeGrafter"/>
</dbReference>
<dbReference type="FunFam" id="1.25.40.10:FF:000363">
    <property type="entry name" value="Pentatricopeptide repeat-containing protein"/>
    <property type="match status" value="1"/>
</dbReference>
<dbReference type="InterPro" id="IPR044645">
    <property type="entry name" value="DG1/EMB2279-like"/>
</dbReference>
<accession>A0A9Q0G1E1</accession>
<evidence type="ECO:0000256" key="3">
    <source>
        <dbReference type="SAM" id="MobiDB-lite"/>
    </source>
</evidence>
<feature type="repeat" description="PPR" evidence="2">
    <location>
        <begin position="469"/>
        <end position="503"/>
    </location>
</feature>
<organism evidence="4 5">
    <name type="scientific">Turnera subulata</name>
    <dbReference type="NCBI Taxonomy" id="218843"/>
    <lineage>
        <taxon>Eukaryota</taxon>
        <taxon>Viridiplantae</taxon>
        <taxon>Streptophyta</taxon>
        <taxon>Embryophyta</taxon>
        <taxon>Tracheophyta</taxon>
        <taxon>Spermatophyta</taxon>
        <taxon>Magnoliopsida</taxon>
        <taxon>eudicotyledons</taxon>
        <taxon>Gunneridae</taxon>
        <taxon>Pentapetalae</taxon>
        <taxon>rosids</taxon>
        <taxon>fabids</taxon>
        <taxon>Malpighiales</taxon>
        <taxon>Passifloraceae</taxon>
        <taxon>Turnera</taxon>
    </lineage>
</organism>